<organism evidence="1 2">
    <name type="scientific">Cochliobolus sativus</name>
    <name type="common">Common root rot and spot blotch fungus</name>
    <name type="synonym">Bipolaris sorokiniana</name>
    <dbReference type="NCBI Taxonomy" id="45130"/>
    <lineage>
        <taxon>Eukaryota</taxon>
        <taxon>Fungi</taxon>
        <taxon>Dikarya</taxon>
        <taxon>Ascomycota</taxon>
        <taxon>Pezizomycotina</taxon>
        <taxon>Dothideomycetes</taxon>
        <taxon>Pleosporomycetidae</taxon>
        <taxon>Pleosporales</taxon>
        <taxon>Pleosporineae</taxon>
        <taxon>Pleosporaceae</taxon>
        <taxon>Bipolaris</taxon>
    </lineage>
</organism>
<gene>
    <name evidence="1" type="ORF">GGP41_005974</name>
</gene>
<sequence length="196" mass="22273">MTMGIRALSSVRWTRFTKGRYFAYTSQSSCSEYCNSGLAGVQPESRCFISEIETIEGIQLSAFAEPSHASVLSSEWDTRGWTLQEKLLSHQVTVVIPTQMFWKCSQGTWYEDCPLETPLAHSIVAESSWRFFDDESADHFDRYQHLATAFVFRKFVHKRGAEDAIKGINCKLSPGLRSAFYCGIPGKYLDAVILWE</sequence>
<evidence type="ECO:0000313" key="1">
    <source>
        <dbReference type="EMBL" id="KAF5849091.1"/>
    </source>
</evidence>
<dbReference type="EMBL" id="WNKQ01000009">
    <property type="protein sequence ID" value="KAF5849091.1"/>
    <property type="molecule type" value="Genomic_DNA"/>
</dbReference>
<evidence type="ECO:0008006" key="3">
    <source>
        <dbReference type="Google" id="ProtNLM"/>
    </source>
</evidence>
<proteinExistence type="predicted"/>
<comment type="caution">
    <text evidence="1">The sequence shown here is derived from an EMBL/GenBank/DDBJ whole genome shotgun (WGS) entry which is preliminary data.</text>
</comment>
<dbReference type="PANTHER" id="PTHR33112:SF12">
    <property type="entry name" value="HETEROKARYON INCOMPATIBILITY DOMAIN-CONTAINING PROTEIN"/>
    <property type="match status" value="1"/>
</dbReference>
<protein>
    <recommendedName>
        <fullName evidence="3">Heterokaryon incompatibility domain-containing protein</fullName>
    </recommendedName>
</protein>
<dbReference type="AlphaFoldDB" id="A0A8H6DUP5"/>
<name>A0A8H6DUP5_COCSA</name>
<reference evidence="1" key="1">
    <citation type="submission" date="2019-11" db="EMBL/GenBank/DDBJ databases">
        <title>Bipolaris sorokiniana Genome sequencing.</title>
        <authorList>
            <person name="Wang H."/>
        </authorList>
    </citation>
    <scope>NUCLEOTIDE SEQUENCE</scope>
</reference>
<evidence type="ECO:0000313" key="2">
    <source>
        <dbReference type="Proteomes" id="UP000624244"/>
    </source>
</evidence>
<accession>A0A8H6DUP5</accession>
<dbReference type="Proteomes" id="UP000624244">
    <property type="component" value="Unassembled WGS sequence"/>
</dbReference>
<dbReference type="PANTHER" id="PTHR33112">
    <property type="entry name" value="DOMAIN PROTEIN, PUTATIVE-RELATED"/>
    <property type="match status" value="1"/>
</dbReference>